<keyword evidence="2" id="KW-1185">Reference proteome</keyword>
<sequence>GALKLLNVSVPPYVKSGESPRLECSYDSGGDQLYSVSWYKDNEHIYSFSTRNSKRQIFDVEGVRINPRRSNHKDLFLQNVNLDSTGYYACEVNTDIPPFKSVKGESLMEVLELPRNKPKITGVDRIYATGDILSLNCTSDFSHPAAHLQWFINDVPIEPDSEETMKSRNLYSSRSSLKLQLSPAHMTQSSIRIKCTSTVQTSSLVKQPFRDIRMTEIHDNVFSVEMVALKSGKNNRRKEGKLELPVAQEAKIQVISVSDSGL</sequence>
<reference evidence="1" key="1">
    <citation type="submission" date="2023-04" db="EMBL/GenBank/DDBJ databases">
        <title>A chromosome-level genome assembly of the parasitoid wasp Eretmocerus hayati.</title>
        <authorList>
            <person name="Zhong Y."/>
            <person name="Liu S."/>
            <person name="Liu Y."/>
        </authorList>
    </citation>
    <scope>NUCLEOTIDE SEQUENCE</scope>
    <source>
        <strain evidence="1">ZJU_SS_LIU_2023</strain>
    </source>
</reference>
<comment type="caution">
    <text evidence="1">The sequence shown here is derived from an EMBL/GenBank/DDBJ whole genome shotgun (WGS) entry which is preliminary data.</text>
</comment>
<evidence type="ECO:0000313" key="1">
    <source>
        <dbReference type="EMBL" id="KAJ8679208.1"/>
    </source>
</evidence>
<proteinExistence type="predicted"/>
<feature type="non-terminal residue" evidence="1">
    <location>
        <position position="1"/>
    </location>
</feature>
<gene>
    <name evidence="1" type="ORF">QAD02_014995</name>
</gene>
<organism evidence="1 2">
    <name type="scientific">Eretmocerus hayati</name>
    <dbReference type="NCBI Taxonomy" id="131215"/>
    <lineage>
        <taxon>Eukaryota</taxon>
        <taxon>Metazoa</taxon>
        <taxon>Ecdysozoa</taxon>
        <taxon>Arthropoda</taxon>
        <taxon>Hexapoda</taxon>
        <taxon>Insecta</taxon>
        <taxon>Pterygota</taxon>
        <taxon>Neoptera</taxon>
        <taxon>Endopterygota</taxon>
        <taxon>Hymenoptera</taxon>
        <taxon>Apocrita</taxon>
        <taxon>Proctotrupomorpha</taxon>
        <taxon>Chalcidoidea</taxon>
        <taxon>Aphelinidae</taxon>
        <taxon>Aphelininae</taxon>
        <taxon>Eretmocerus</taxon>
    </lineage>
</organism>
<dbReference type="EMBL" id="CM056742">
    <property type="protein sequence ID" value="KAJ8679208.1"/>
    <property type="molecule type" value="Genomic_DNA"/>
</dbReference>
<protein>
    <submittedName>
        <fullName evidence="1">Uncharacterized protein</fullName>
    </submittedName>
</protein>
<evidence type="ECO:0000313" key="2">
    <source>
        <dbReference type="Proteomes" id="UP001239111"/>
    </source>
</evidence>
<name>A0ACC2P726_9HYME</name>
<accession>A0ACC2P726</accession>
<dbReference type="Proteomes" id="UP001239111">
    <property type="component" value="Chromosome 2"/>
</dbReference>